<dbReference type="Proteomes" id="UP001214638">
    <property type="component" value="Unassembled WGS sequence"/>
</dbReference>
<dbReference type="PANTHER" id="PTHR12616">
    <property type="entry name" value="VACUOLAR PROTEIN SORTING VPS41"/>
    <property type="match status" value="1"/>
</dbReference>
<dbReference type="PANTHER" id="PTHR12616:SF8">
    <property type="entry name" value="VACUOLAR PROTEIN SORTING-ASSOCIATED PROTEIN 8 HOMOLOG"/>
    <property type="match status" value="1"/>
</dbReference>
<keyword evidence="2" id="KW-1185">Reference proteome</keyword>
<evidence type="ECO:0000313" key="1">
    <source>
        <dbReference type="EMBL" id="KAK2197235.1"/>
    </source>
</evidence>
<comment type="caution">
    <text evidence="1">The sequence shown here is derived from an EMBL/GenBank/DDBJ whole genome shotgun (WGS) entry which is preliminary data.</text>
</comment>
<dbReference type="InterPro" id="IPR036322">
    <property type="entry name" value="WD40_repeat_dom_sf"/>
</dbReference>
<proteinExistence type="predicted"/>
<name>A0AAD9PM72_9APIC</name>
<dbReference type="InterPro" id="IPR015943">
    <property type="entry name" value="WD40/YVTN_repeat-like_dom_sf"/>
</dbReference>
<dbReference type="SUPFAM" id="SSF50978">
    <property type="entry name" value="WD40 repeat-like"/>
    <property type="match status" value="1"/>
</dbReference>
<gene>
    <name evidence="1" type="ORF">BdWA1_000234</name>
</gene>
<dbReference type="InterPro" id="IPR045111">
    <property type="entry name" value="Vps41/Vps8"/>
</dbReference>
<reference evidence="1" key="1">
    <citation type="journal article" date="2023" name="Nat. Microbiol.">
        <title>Babesia duncani multi-omics identifies virulence factors and drug targets.</title>
        <authorList>
            <person name="Singh P."/>
            <person name="Lonardi S."/>
            <person name="Liang Q."/>
            <person name="Vydyam P."/>
            <person name="Khabirova E."/>
            <person name="Fang T."/>
            <person name="Gihaz S."/>
            <person name="Thekkiniath J."/>
            <person name="Munshi M."/>
            <person name="Abel S."/>
            <person name="Ciampossin L."/>
            <person name="Batugedara G."/>
            <person name="Gupta M."/>
            <person name="Lu X.M."/>
            <person name="Lenz T."/>
            <person name="Chakravarty S."/>
            <person name="Cornillot E."/>
            <person name="Hu Y."/>
            <person name="Ma W."/>
            <person name="Gonzalez L.M."/>
            <person name="Sanchez S."/>
            <person name="Estrada K."/>
            <person name="Sanchez-Flores A."/>
            <person name="Montero E."/>
            <person name="Harb O.S."/>
            <person name="Le Roch K.G."/>
            <person name="Mamoun C.B."/>
        </authorList>
    </citation>
    <scope>NUCLEOTIDE SEQUENCE</scope>
    <source>
        <strain evidence="1">WA1</strain>
    </source>
</reference>
<accession>A0AAD9PM72</accession>
<protein>
    <submittedName>
        <fullName evidence="1">Bifunctional WD40-YVTN repeat-like-containing domain superfamily/WD40-repeat-containing domain superfamily/Vacuolar protein sorting-associated protein Vps41-Vps8</fullName>
    </submittedName>
</protein>
<dbReference type="Gene3D" id="2.130.10.10">
    <property type="entry name" value="YVTN repeat-like/Quinoprotein amine dehydrogenase"/>
    <property type="match status" value="1"/>
</dbReference>
<dbReference type="GO" id="GO:0030897">
    <property type="term" value="C:HOPS complex"/>
    <property type="evidence" value="ECO:0007669"/>
    <property type="project" value="TreeGrafter"/>
</dbReference>
<dbReference type="GeneID" id="94334532"/>
<dbReference type="Pfam" id="PF23410">
    <property type="entry name" value="Beta-prop_VPS8"/>
    <property type="match status" value="1"/>
</dbReference>
<dbReference type="EMBL" id="JALLKP010000001">
    <property type="protein sequence ID" value="KAK2197235.1"/>
    <property type="molecule type" value="Genomic_DNA"/>
</dbReference>
<sequence length="1817" mass="206039">MPSYQLEEILDIINVSDDSDDSTSYSVSKKIAKFKKDADYKRLYNEILNDDTPQNEYDTRAGSFVEIVNNGIGNNYKNGSSFNKEELLGVYRNGYASPTTFFNNDEGVLGFAQEESKSHLDSDGVAQNRKETYSECTCKVEYRKILDNVSSQCGECFDAVRFGVQMQIQEWSNKHKLHLINQFHSTEQPALDSTLISTDTNDDSFSNESLNSQDNQVLDAAFDFHRTLGIEVKQSQIANDSSDNCIKLRHDMSLVIDNFLLFDDGTIVIDEARTCRLENVEANITPCCIAANSTYLLVGTSSGSVVIADISNYNTNRSFNPSDVYKFTASPETGLDWIEIDYEPGSCVTSLDILPQLNWICVGYDKGIVKLLHYLKGSKVGKIVESSSGDVNLKKMQTGGFGFMAGAVSSALGNFKRAHSYVICEAQVFSDEILFCKFTHADSQDEIICSNRNKIAILTYTKSVLSHTLSVKPLQGFNDRLKDSDEIVSIVSCASNPQCKFITSKFVSGLIAIFTLKHCIILSTKPNLAIVFRVSLEKLLPKTPEGSSYTMIPPSATWMVINNLKSIQTLLVVAVGRQIRFLLLDVKMMANVINPQVTCTNFGHLEFICMIRSVRIITRDILAFIDFDNMLYIVQVNLLDSKCMHYDIIRTVNIESMNVNLVNLLSTITVHSWDLKIVASGFKKFAALVTELFQGKRLESIFELKTISIMAISNSGIINIEMYPWIKVIGEWIAKRQFPQALALVDAISHDALPSLYSCKSVKVNVSGILVYILHQASAHVIRLVKQIDSDYQIVTTEDNLLDFDGNVQMQEKTKSHVLEQISHLCKHMVGTCISMQLYNPLCDLIYRCFNSVKLDSLFVKYLLINIYNHSVDLVHLKAPIFEVILDAYDNILSIFDNEIENAQDKILLLHECAQFCNVDLNRYKSVLDILKPFNLDLESKNPSIVVYHVICNALCSLQRFCFENNLDNEKSLMRLSNHGLWHALAYCESTVSQDFSALFDCFIREARNQLLSMYDSQIDEAGTLLLTSTVTETKFIIRVLYLCLYHTLTFCNANDPVGRHCTILDFLMSNQTKVTFPISMNSQGYFMETLDDEIMDFASMDSLSLPVFVNGDCPEMLYACLCTSPRLFFTVFAKLYLGCHEHYREHIEILGKRLDCFNFIFGRISQCLARLSQVKVCSLNSMEKDHIYVMACMLLLGTFVSCSDVYLSNASLYPAMYWMLKYKYTLDYVAIEPMSALDPELMTASGYFNHCYFHFVFSKKCKTMGDYIEQMRLDCTCIESLVWSGILKQVEAIYNRSTFINNWTQDPQFEQMRSFCSIIVNMVDSHFLQFSLGELIQDFAGIITNYSKYKRTIPVFEYLKDCLYSIKMIHANLDICDDFNLLRCMLMDSNVQGRFIMAILENLPQLIVLDLEPSIDLVISIFELEEKALEKFNSNTMELTWQHLVTSALKHHPQLQLMVLDAMINKRAITSGPFYASCFSHYLELLCQHKPESVASFLQLQPNLDITVCLKTCKVHRIHDAIVYLLIRSGNLQQAANCILESLAVSSDEMAPCFIKLAHDLCHEKGKYMPEFLISDLWFGMLKLLLDAGRDSLIVMAFRVGILKFIRPTKALMEILKYRNAPLKLFLEPLYKLLLEVDFEHFMVNHATVLSSAVLSNQFSQSVQCNHQGIYVNLKTNSASNSIANSSTKTRRESPSPPSTLAFEHLVGVVQDLKVKNPKGPDDCITTRMLEHKHHIEVKTLHQDMLSTFINPRPSGNQSSALYNFSSMGLSTQYIHALRMQHNNTNGQHLHVYQCGHVFQDSLHNGTCSRCSKRVV</sequence>
<dbReference type="GO" id="GO:0006623">
    <property type="term" value="P:protein targeting to vacuole"/>
    <property type="evidence" value="ECO:0007669"/>
    <property type="project" value="InterPro"/>
</dbReference>
<dbReference type="GO" id="GO:0005770">
    <property type="term" value="C:late endosome"/>
    <property type="evidence" value="ECO:0007669"/>
    <property type="project" value="TreeGrafter"/>
</dbReference>
<dbReference type="KEGG" id="bdw:94334532"/>
<organism evidence="1 2">
    <name type="scientific">Babesia duncani</name>
    <dbReference type="NCBI Taxonomy" id="323732"/>
    <lineage>
        <taxon>Eukaryota</taxon>
        <taxon>Sar</taxon>
        <taxon>Alveolata</taxon>
        <taxon>Apicomplexa</taxon>
        <taxon>Aconoidasida</taxon>
        <taxon>Piroplasmida</taxon>
        <taxon>Babesiidae</taxon>
        <taxon>Babesia</taxon>
    </lineage>
</organism>
<dbReference type="GO" id="GO:0034058">
    <property type="term" value="P:endosomal vesicle fusion"/>
    <property type="evidence" value="ECO:0007669"/>
    <property type="project" value="TreeGrafter"/>
</dbReference>
<evidence type="ECO:0000313" key="2">
    <source>
        <dbReference type="Proteomes" id="UP001214638"/>
    </source>
</evidence>
<dbReference type="RefSeq" id="XP_067804077.1">
    <property type="nucleotide sequence ID" value="XM_067945286.1"/>
</dbReference>